<evidence type="ECO:0000313" key="5">
    <source>
        <dbReference type="Proteomes" id="UP000749559"/>
    </source>
</evidence>
<dbReference type="SMART" id="SM00284">
    <property type="entry name" value="OLF"/>
    <property type="match status" value="1"/>
</dbReference>
<gene>
    <name evidence="4" type="ORF">OFUS_LOCUS10422</name>
</gene>
<keyword evidence="5" id="KW-1185">Reference proteome</keyword>
<sequence length="199" mass="22197">VDFGNAINVTGLGTHGWWSIDPGTQGSNVWLIRGYGWKNRSTLKEYANETELKKRNPTRSIKNIAGVTCGGTGHAIYKGHLYCNRANTNKVVKIDINTETIVQERVIQDAGSQDEYTYDWGGLSNIDFALDDNDVMYVIYGCFSRAGIMAVSKLDMDSLSILQTWYTSISKNKVGNAFIVKGVLYVLNSHSKPTYISYF</sequence>
<dbReference type="GO" id="GO:0005615">
    <property type="term" value="C:extracellular space"/>
    <property type="evidence" value="ECO:0007669"/>
    <property type="project" value="TreeGrafter"/>
</dbReference>
<name>A0A8J1T611_OWEFU</name>
<dbReference type="EMBL" id="CAIIXF020000005">
    <property type="protein sequence ID" value="CAH1784179.1"/>
    <property type="molecule type" value="Genomic_DNA"/>
</dbReference>
<evidence type="ECO:0000256" key="3">
    <source>
        <dbReference type="PROSITE-ProRule" id="PRU00446"/>
    </source>
</evidence>
<evidence type="ECO:0000313" key="4">
    <source>
        <dbReference type="EMBL" id="CAH1784179.1"/>
    </source>
</evidence>
<dbReference type="Proteomes" id="UP000749559">
    <property type="component" value="Unassembled WGS sequence"/>
</dbReference>
<accession>A0A8J1T611</accession>
<organism evidence="4 5">
    <name type="scientific">Owenia fusiformis</name>
    <name type="common">Polychaete worm</name>
    <dbReference type="NCBI Taxonomy" id="6347"/>
    <lineage>
        <taxon>Eukaryota</taxon>
        <taxon>Metazoa</taxon>
        <taxon>Spiralia</taxon>
        <taxon>Lophotrochozoa</taxon>
        <taxon>Annelida</taxon>
        <taxon>Polychaeta</taxon>
        <taxon>Sedentaria</taxon>
        <taxon>Canalipalpata</taxon>
        <taxon>Sabellida</taxon>
        <taxon>Oweniida</taxon>
        <taxon>Oweniidae</taxon>
        <taxon>Owenia</taxon>
    </lineage>
</organism>
<dbReference type="OrthoDB" id="6058931at2759"/>
<evidence type="ECO:0000256" key="1">
    <source>
        <dbReference type="ARBA" id="ARBA00004613"/>
    </source>
</evidence>
<keyword evidence="2" id="KW-0964">Secreted</keyword>
<dbReference type="InterPro" id="IPR050605">
    <property type="entry name" value="Olfactomedin-like_domain"/>
</dbReference>
<dbReference type="GO" id="GO:0007165">
    <property type="term" value="P:signal transduction"/>
    <property type="evidence" value="ECO:0007669"/>
    <property type="project" value="TreeGrafter"/>
</dbReference>
<dbReference type="Pfam" id="PF02191">
    <property type="entry name" value="OLF"/>
    <property type="match status" value="1"/>
</dbReference>
<dbReference type="PANTHER" id="PTHR23192:SF87">
    <property type="entry name" value="AMASSIN-3"/>
    <property type="match status" value="1"/>
</dbReference>
<dbReference type="AlphaFoldDB" id="A0A8J1T611"/>
<comment type="caution">
    <text evidence="3">Lacks conserved residue(s) required for the propagation of feature annotation.</text>
</comment>
<protein>
    <submittedName>
        <fullName evidence="4">Uncharacterized protein</fullName>
    </submittedName>
</protein>
<reference evidence="4" key="1">
    <citation type="submission" date="2022-03" db="EMBL/GenBank/DDBJ databases">
        <authorList>
            <person name="Martin C."/>
        </authorList>
    </citation>
    <scope>NUCLEOTIDE SEQUENCE</scope>
</reference>
<evidence type="ECO:0000256" key="2">
    <source>
        <dbReference type="ARBA" id="ARBA00022525"/>
    </source>
</evidence>
<dbReference type="InterPro" id="IPR003112">
    <property type="entry name" value="Olfac-like_dom"/>
</dbReference>
<feature type="non-terminal residue" evidence="4">
    <location>
        <position position="1"/>
    </location>
</feature>
<comment type="caution">
    <text evidence="4">The sequence shown here is derived from an EMBL/GenBank/DDBJ whole genome shotgun (WGS) entry which is preliminary data.</text>
</comment>
<feature type="non-terminal residue" evidence="4">
    <location>
        <position position="199"/>
    </location>
</feature>
<dbReference type="PROSITE" id="PS51132">
    <property type="entry name" value="OLF"/>
    <property type="match status" value="1"/>
</dbReference>
<proteinExistence type="predicted"/>
<dbReference type="PANTHER" id="PTHR23192">
    <property type="entry name" value="OLFACTOMEDIN-RELATED"/>
    <property type="match status" value="1"/>
</dbReference>
<comment type="subcellular location">
    <subcellularLocation>
        <location evidence="1">Secreted</location>
    </subcellularLocation>
</comment>